<sequence length="843" mass="93779">MALPGSKKRHRDGRPVIASEEWEWEEHYFGSSLVDARAGIVDVLIKLFSKPREAVLEGGVLVSDIEKELETHDEAVRFFADHLGLMGLKDANGLRNFIKGDGNLRAKVLLDAWRHYGSSKEQGAAPPADPRHIAGPPLTSQGPVLGEHVPITEQVVAGDLEPPRKRPADDGHRGLTLPGTHYVGPGNRLEEGPPTTRLDAEARIHDFRYSELQKLGINPYTHFTSADQELLSAAAREKGFQAAMVEAVFELKKQLAPHADFQGTLPAISSYATQEEMEDGEGSGQTLGGGGGAPAGPTIWSNESAFEGGKVISTMSRQVIIPFDPQQRYKPFSLPSGTAGGEHSYAATLSHPIIGYETPWRYLDLNCAELWFSPSEWQRLLESSGGIRPKSMEIFISNIVIKDVAKTSNNETQVTDSASGALAIFTDETYDYPYVLGNGQDSLPSPLPFIPYMPPKYAYLTIGQKSGHTGVPHFVLPTEETSFYILEQSTYLTLKQGMSYSHKYSFPGNLPWKSFYGPGQNWLTMGNPLLDSRYFALTALGSQAQWRRIGKNEYGRMPQNWQPGPLTVTHVGEDGWHGGSDEGQAVFTGTSVGQTVSERWSLRPGPSSQAFSWEDKHNPDRDRNFKVSVDALALGTQHSGKVQWESARLPDDKHLLRTLQTPDHYTFSVKTSPKNNRFFSEQYPDDRALMPGSIWNERQWNLEDQIWAKIPETDHHFMTSTPAMGGWGMEKPPPQTFFKIIPQYAEISENDIGDPGVDTVLPLVHQYAQFTLSARFEWETQPRVNDARWNPQPPIQPPAGSRHIPYVPFENSYLMSKHGIFNGQVGYDKSARLWGCKGRVKNL</sequence>
<evidence type="ECO:0000259" key="7">
    <source>
        <dbReference type="Pfam" id="PF00740"/>
    </source>
</evidence>
<dbReference type="Proteomes" id="UP000503568">
    <property type="component" value="Segment"/>
</dbReference>
<dbReference type="RefSeq" id="YP_010086571.1">
    <property type="nucleotide sequence ID" value="NC_055458.1"/>
</dbReference>
<evidence type="ECO:0000256" key="1">
    <source>
        <dbReference type="ARBA" id="ARBA00004328"/>
    </source>
</evidence>
<dbReference type="GO" id="GO:0039615">
    <property type="term" value="C:T=1 icosahedral viral capsid"/>
    <property type="evidence" value="ECO:0007669"/>
    <property type="project" value="UniProtKB-KW"/>
</dbReference>
<dbReference type="InterPro" id="IPR001403">
    <property type="entry name" value="Parvovirus_coat"/>
</dbReference>
<feature type="compositionally biased region" description="Gly residues" evidence="6">
    <location>
        <begin position="282"/>
        <end position="294"/>
    </location>
</feature>
<dbReference type="GeneID" id="65101787"/>
<feature type="domain" description="Coat protein VP1/VP2 Parvovirus" evidence="7">
    <location>
        <begin position="288"/>
        <end position="804"/>
    </location>
</feature>
<dbReference type="Pfam" id="PF08398">
    <property type="entry name" value="Phospholip_A2_4"/>
    <property type="match status" value="1"/>
</dbReference>
<dbReference type="KEGG" id="vg:65101787"/>
<accession>V5NEJ8</accession>
<name>V5NEJ8_9VIRU</name>
<dbReference type="SUPFAM" id="SSF88645">
    <property type="entry name" value="ssDNA viruses"/>
    <property type="match status" value="1"/>
</dbReference>
<keyword evidence="4" id="KW-0167">Capsid protein</keyword>
<evidence type="ECO:0000256" key="4">
    <source>
        <dbReference type="ARBA" id="ARBA00022561"/>
    </source>
</evidence>
<dbReference type="Pfam" id="PF00740">
    <property type="entry name" value="VP1_2"/>
    <property type="match status" value="1"/>
</dbReference>
<comment type="subcellular location">
    <subcellularLocation>
        <location evidence="1">Virion</location>
    </subcellularLocation>
</comment>
<evidence type="ECO:0000256" key="5">
    <source>
        <dbReference type="ARBA" id="ARBA00022844"/>
    </source>
</evidence>
<organism evidence="9 10">
    <name type="scientific">Seal parvovirus</name>
    <dbReference type="NCBI Taxonomy" id="1427158"/>
    <lineage>
        <taxon>Viruses</taxon>
        <taxon>Monodnaviria</taxon>
        <taxon>Shotokuvirae</taxon>
        <taxon>Cossaviricota</taxon>
        <taxon>Quintoviricetes</taxon>
        <taxon>Piccovirales</taxon>
        <taxon>Parvoviridae</taxon>
        <taxon>Parvovirinae</taxon>
        <taxon>Erythroparvovirus</taxon>
        <taxon>Erythroparvovirus pinniped1</taxon>
    </lineage>
</organism>
<evidence type="ECO:0000313" key="9">
    <source>
        <dbReference type="EMBL" id="AHA86836.1"/>
    </source>
</evidence>
<proteinExistence type="inferred from homology"/>
<feature type="region of interest" description="Disordered" evidence="6">
    <location>
        <begin position="160"/>
        <end position="194"/>
    </location>
</feature>
<evidence type="ECO:0000259" key="8">
    <source>
        <dbReference type="Pfam" id="PF08398"/>
    </source>
</evidence>
<feature type="region of interest" description="Disordered" evidence="6">
    <location>
        <begin position="274"/>
        <end position="295"/>
    </location>
</feature>
<keyword evidence="10" id="KW-1185">Reference proteome</keyword>
<dbReference type="InterPro" id="IPR013607">
    <property type="entry name" value="Phospholipase_A2-like"/>
</dbReference>
<feature type="domain" description="Phospholipase A2-like" evidence="8">
    <location>
        <begin position="173"/>
        <end position="252"/>
    </location>
</feature>
<dbReference type="Gene3D" id="2.170.30.10">
    <property type="entry name" value="Parvovirus coat protein VP1/VP2"/>
    <property type="match status" value="1"/>
</dbReference>
<protein>
    <submittedName>
        <fullName evidence="9">VP1</fullName>
    </submittedName>
</protein>
<feature type="compositionally biased region" description="Basic and acidic residues" evidence="6">
    <location>
        <begin position="161"/>
        <end position="173"/>
    </location>
</feature>
<dbReference type="InterPro" id="IPR016184">
    <property type="entry name" value="Capsid/spike_ssDNA_virus"/>
</dbReference>
<dbReference type="GO" id="GO:0005198">
    <property type="term" value="F:structural molecule activity"/>
    <property type="evidence" value="ECO:0007669"/>
    <property type="project" value="InterPro"/>
</dbReference>
<dbReference type="InterPro" id="IPR036952">
    <property type="entry name" value="VP1/VP2"/>
</dbReference>
<comment type="similarity">
    <text evidence="2">Belongs to the parvoviridae capsid protein family.</text>
</comment>
<keyword evidence="5" id="KW-0946">Virion</keyword>
<keyword evidence="3" id="KW-1140">T=1 icosahedral capsid protein</keyword>
<reference evidence="9 10" key="1">
    <citation type="journal article" date="2013" name="PLoS ONE">
        <title>Novel b19-like parvovirus in the brain of a harbor seal.</title>
        <authorList>
            <person name="Bodewes R."/>
            <person name="Rubio Garcia A."/>
            <person name="Wiersma L.C."/>
            <person name="Getu S."/>
            <person name="Beukers M."/>
            <person name="Schapendonk C.M."/>
            <person name="van Run P.R."/>
            <person name="van de Bildt M.W."/>
            <person name="Poen M.J."/>
            <person name="Osinga N."/>
            <person name="Sanchez Contreras G.J."/>
            <person name="Kuiken T."/>
            <person name="Smits S.L."/>
            <person name="Osterhaus A.D."/>
        </authorList>
    </citation>
    <scope>NUCLEOTIDE SEQUENCE [LARGE SCALE GENOMIC DNA]</scope>
</reference>
<dbReference type="EMBL" id="KF373759">
    <property type="protein sequence ID" value="AHA86836.1"/>
    <property type="molecule type" value="Genomic_DNA"/>
</dbReference>
<evidence type="ECO:0000256" key="3">
    <source>
        <dbReference type="ARBA" id="ARBA00022431"/>
    </source>
</evidence>
<evidence type="ECO:0000313" key="10">
    <source>
        <dbReference type="Proteomes" id="UP000503568"/>
    </source>
</evidence>
<evidence type="ECO:0000256" key="2">
    <source>
        <dbReference type="ARBA" id="ARBA00005398"/>
    </source>
</evidence>
<evidence type="ECO:0000256" key="6">
    <source>
        <dbReference type="SAM" id="MobiDB-lite"/>
    </source>
</evidence>